<keyword evidence="2" id="KW-0132">Cell division</keyword>
<protein>
    <submittedName>
        <fullName evidence="6">Anaphase-promoting complex subunit Apc13</fullName>
    </submittedName>
</protein>
<dbReference type="HOGENOM" id="CLU_1928797_0_0_1"/>
<keyword evidence="3" id="KW-0498">Mitosis</keyword>
<evidence type="ECO:0000256" key="1">
    <source>
        <dbReference type="ARBA" id="ARBA00006940"/>
    </source>
</evidence>
<dbReference type="GO" id="GO:0031145">
    <property type="term" value="P:anaphase-promoting complex-dependent catabolic process"/>
    <property type="evidence" value="ECO:0007669"/>
    <property type="project" value="EnsemblFungi"/>
</dbReference>
<dbReference type="PANTHER" id="PTHR28526:SF1">
    <property type="entry name" value="ANAPHASE-PROMOTING COMPLEX SUBUNIT 13"/>
    <property type="match status" value="1"/>
</dbReference>
<dbReference type="EMBL" id="KE651168">
    <property type="protein sequence ID" value="EEB09321.1"/>
    <property type="molecule type" value="Genomic_DNA"/>
</dbReference>
<comment type="similarity">
    <text evidence="1">Belongs to the APC13 family.</text>
</comment>
<proteinExistence type="inferred from homology"/>
<dbReference type="GO" id="GO:0051301">
    <property type="term" value="P:cell division"/>
    <property type="evidence" value="ECO:0007669"/>
    <property type="project" value="UniProtKB-KW"/>
</dbReference>
<evidence type="ECO:0000256" key="5">
    <source>
        <dbReference type="ARBA" id="ARBA00023306"/>
    </source>
</evidence>
<dbReference type="RefSeq" id="XP_002175614.1">
    <property type="nucleotide sequence ID" value="XM_002175578.1"/>
</dbReference>
<dbReference type="VEuPathDB" id="FungiDB:SJAG_04520"/>
<organism evidence="6 8">
    <name type="scientific">Schizosaccharomyces japonicus (strain yFS275 / FY16936)</name>
    <name type="common">Fission yeast</name>
    <dbReference type="NCBI Taxonomy" id="402676"/>
    <lineage>
        <taxon>Eukaryota</taxon>
        <taxon>Fungi</taxon>
        <taxon>Dikarya</taxon>
        <taxon>Ascomycota</taxon>
        <taxon>Taphrinomycotina</taxon>
        <taxon>Schizosaccharomycetes</taxon>
        <taxon>Schizosaccharomycetales</taxon>
        <taxon>Schizosaccharomycetaceae</taxon>
        <taxon>Schizosaccharomyces</taxon>
    </lineage>
</organism>
<dbReference type="AlphaFoldDB" id="B6K717"/>
<accession>B6K717</accession>
<keyword evidence="8" id="KW-1185">Reference proteome</keyword>
<keyword evidence="5" id="KW-0131">Cell cycle</keyword>
<reference evidence="6 8" key="1">
    <citation type="journal article" date="2011" name="Science">
        <title>Comparative functional genomics of the fission yeasts.</title>
        <authorList>
            <person name="Rhind N."/>
            <person name="Chen Z."/>
            <person name="Yassour M."/>
            <person name="Thompson D.A."/>
            <person name="Haas B.J."/>
            <person name="Habib N."/>
            <person name="Wapinski I."/>
            <person name="Roy S."/>
            <person name="Lin M.F."/>
            <person name="Heiman D.I."/>
            <person name="Young S.K."/>
            <person name="Furuya K."/>
            <person name="Guo Y."/>
            <person name="Pidoux A."/>
            <person name="Chen H.M."/>
            <person name="Robbertse B."/>
            <person name="Goldberg J.M."/>
            <person name="Aoki K."/>
            <person name="Bayne E.H."/>
            <person name="Berlin A.M."/>
            <person name="Desjardins C.A."/>
            <person name="Dobbs E."/>
            <person name="Dukaj L."/>
            <person name="Fan L."/>
            <person name="FitzGerald M.G."/>
            <person name="French C."/>
            <person name="Gujja S."/>
            <person name="Hansen K."/>
            <person name="Keifenheim D."/>
            <person name="Levin J.Z."/>
            <person name="Mosher R.A."/>
            <person name="Mueller C.A."/>
            <person name="Pfiffner J."/>
            <person name="Priest M."/>
            <person name="Russ C."/>
            <person name="Smialowska A."/>
            <person name="Swoboda P."/>
            <person name="Sykes S.M."/>
            <person name="Vaughn M."/>
            <person name="Vengrova S."/>
            <person name="Yoder R."/>
            <person name="Zeng Q."/>
            <person name="Allshire R."/>
            <person name="Baulcombe D."/>
            <person name="Birren B.W."/>
            <person name="Brown W."/>
            <person name="Ekwall K."/>
            <person name="Kellis M."/>
            <person name="Leatherwood J."/>
            <person name="Levin H."/>
            <person name="Margalit H."/>
            <person name="Martienssen R."/>
            <person name="Nieduszynski C.A."/>
            <person name="Spatafora J.W."/>
            <person name="Friedman N."/>
            <person name="Dalgaard J.Z."/>
            <person name="Baumann P."/>
            <person name="Niki H."/>
            <person name="Regev A."/>
            <person name="Nusbaum C."/>
        </authorList>
    </citation>
    <scope>NUCLEOTIDE SEQUENCE [LARGE SCALE GENOMIC DNA]</scope>
    <source>
        <strain evidence="8">yFS275 / FY16936</strain>
    </source>
</reference>
<dbReference type="STRING" id="402676.B6K717"/>
<dbReference type="InterPro" id="IPR008401">
    <property type="entry name" value="Apc13"/>
</dbReference>
<dbReference type="Pfam" id="PF05839">
    <property type="entry name" value="Apc13p"/>
    <property type="match status" value="1"/>
</dbReference>
<dbReference type="OrthoDB" id="2351920at2759"/>
<dbReference type="JaponicusDB" id="SJAG_04520">
    <property type="gene designation" value="apc13"/>
</dbReference>
<evidence type="ECO:0000313" key="8">
    <source>
        <dbReference type="Proteomes" id="UP000001744"/>
    </source>
</evidence>
<evidence type="ECO:0000256" key="2">
    <source>
        <dbReference type="ARBA" id="ARBA00022618"/>
    </source>
</evidence>
<evidence type="ECO:0000313" key="6">
    <source>
        <dbReference type="EMBL" id="EEB09321.1"/>
    </source>
</evidence>
<dbReference type="GO" id="GO:0005680">
    <property type="term" value="C:anaphase-promoting complex"/>
    <property type="evidence" value="ECO:0007669"/>
    <property type="project" value="EnsemblFungi"/>
</dbReference>
<keyword evidence="4" id="KW-0833">Ubl conjugation pathway</keyword>
<dbReference type="GeneID" id="7051877"/>
<evidence type="ECO:0000256" key="3">
    <source>
        <dbReference type="ARBA" id="ARBA00022776"/>
    </source>
</evidence>
<gene>
    <name evidence="7" type="primary">apc13</name>
    <name evidence="6" type="ORF">SJAG_04520</name>
</gene>
<dbReference type="Proteomes" id="UP000001744">
    <property type="component" value="Unassembled WGS sequence"/>
</dbReference>
<evidence type="ECO:0000313" key="7">
    <source>
        <dbReference type="JaponicusDB" id="SJAG_04520"/>
    </source>
</evidence>
<dbReference type="OMA" id="ILMRSKQ"/>
<dbReference type="PANTHER" id="PTHR28526">
    <property type="entry name" value="ANAPHASE-PROMOTING COMPLEX SUBUNIT 13"/>
    <property type="match status" value="1"/>
</dbReference>
<name>B6K717_SCHJY</name>
<dbReference type="eggNOG" id="ENOG502S7KP">
    <property type="taxonomic scope" value="Eukaryota"/>
</dbReference>
<sequence>MDSQYSQIHMQRPRTVLYAPTWLQDKLPVDDIDVGLQQLPPLPDDEVAIQQSSSHLILTRNKQQKTQPVWTDMGLETLIQQYLDSEEIDKIEVYQHQYSYFKSKKNNETERLPMQFQLEANRRHQSETSNVRAFR</sequence>
<evidence type="ECO:0000256" key="4">
    <source>
        <dbReference type="ARBA" id="ARBA00022786"/>
    </source>
</evidence>